<accession>A0A6A6YVH0</accession>
<organism evidence="3">
    <name type="scientific">Mytilinidion resinicola</name>
    <dbReference type="NCBI Taxonomy" id="574789"/>
    <lineage>
        <taxon>Eukaryota</taxon>
        <taxon>Fungi</taxon>
        <taxon>Dikarya</taxon>
        <taxon>Ascomycota</taxon>
        <taxon>Pezizomycotina</taxon>
        <taxon>Dothideomycetes</taxon>
        <taxon>Pleosporomycetidae</taxon>
        <taxon>Mytilinidiales</taxon>
        <taxon>Mytilinidiaceae</taxon>
        <taxon>Mytilinidion</taxon>
    </lineage>
</organism>
<dbReference type="GeneID" id="54466050"/>
<keyword evidence="4" id="KW-1185">Reference proteome</keyword>
<feature type="domain" description="Heterokaryon incompatibility" evidence="2">
    <location>
        <begin position="216"/>
        <end position="389"/>
    </location>
</feature>
<proteinExistence type="predicted"/>
<evidence type="ECO:0000313" key="5">
    <source>
        <dbReference type="RefSeq" id="XP_033579906.1"/>
    </source>
</evidence>
<dbReference type="RefSeq" id="XP_033579906.1">
    <property type="nucleotide sequence ID" value="XM_033725157.1"/>
</dbReference>
<dbReference type="PANTHER" id="PTHR33112:SF15">
    <property type="entry name" value="HETEROKARYON INCOMPATIBILITY DOMAIN-CONTAINING PROTEIN"/>
    <property type="match status" value="1"/>
</dbReference>
<evidence type="ECO:0000259" key="2">
    <source>
        <dbReference type="Pfam" id="PF06985"/>
    </source>
</evidence>
<dbReference type="Proteomes" id="UP000504636">
    <property type="component" value="Unplaced"/>
</dbReference>
<dbReference type="OrthoDB" id="3486565at2759"/>
<dbReference type="AlphaFoldDB" id="A0A6A6YVH0"/>
<dbReference type="PANTHER" id="PTHR33112">
    <property type="entry name" value="DOMAIN PROTEIN, PUTATIVE-RELATED"/>
    <property type="match status" value="1"/>
</dbReference>
<reference evidence="5" key="3">
    <citation type="submission" date="2025-04" db="UniProtKB">
        <authorList>
            <consortium name="RefSeq"/>
        </authorList>
    </citation>
    <scope>IDENTIFICATION</scope>
    <source>
        <strain evidence="5">CBS 304.34</strain>
    </source>
</reference>
<sequence>MSCEYCTGFTKLLGGPFADDHYNHAPSIQALQKSADDGCQLCALIIGEFEHTGELQYMLEDSNDGYPTVVQFVGRTAEGLLHYQQNPFWRELTGLQVYCGADGRNDQWSCSLCLYTQPDDESARSNIIAGRSVEQNSGSEKSLDLLRDWEYECRTNHPGCNLQFTDVALSSDYTNHQAEPEEAPPSKGPKLPSRVVKVDEQRPRLYVAEDGEIEKYLTLSHCWGKTQPFITVKETFAAREAGFDLEDLPKTFRDAITVTRKLGYQYIWIDSICIIQDDSRDWQIESAKMAQIYQNSCLTIAATASPDGSKGCFFDRGPDHAIEIRYTPRALSDTDTSQATSAHFESLQLSGSGGEAIETATFRACFVGIYVVDPLRKSPLNSRGWVVQERMLSRRLIHFASDQLFWECQTVFRSEGGEYNRIIPDHIHDRLTQNLRILEFFGPEPHRGHPAFSWDASLLGRWLQLVMQFSQKQLTKEMDVFPALAGVASLMKQRLGEAFCAGSWRSTLHLELLWVAFDAPHTSPAQWRAPSWSWAALNGEVEYYSFKQWAGFQPAADILHVEAEWTSQAFSSPLRPSAHMVVRGFLEPVTYNPEPNDWRLQDIICYVLLPADQTIAATYSHSWAVFDRKPPPVERVFWCLGICVERTDHHYCLLLEQIGNQPDEYRRIGSGRLDLAPAKFGGGQMSTIKII</sequence>
<name>A0A6A6YVH0_9PEZI</name>
<dbReference type="EMBL" id="MU003696">
    <property type="protein sequence ID" value="KAF2812942.1"/>
    <property type="molecule type" value="Genomic_DNA"/>
</dbReference>
<gene>
    <name evidence="3 5" type="ORF">BDZ99DRAFT_517238</name>
</gene>
<evidence type="ECO:0000256" key="1">
    <source>
        <dbReference type="SAM" id="MobiDB-lite"/>
    </source>
</evidence>
<reference evidence="5" key="2">
    <citation type="submission" date="2020-04" db="EMBL/GenBank/DDBJ databases">
        <authorList>
            <consortium name="NCBI Genome Project"/>
        </authorList>
    </citation>
    <scope>NUCLEOTIDE SEQUENCE</scope>
    <source>
        <strain evidence="5">CBS 304.34</strain>
    </source>
</reference>
<reference evidence="3 5" key="1">
    <citation type="journal article" date="2020" name="Stud. Mycol.">
        <title>101 Dothideomycetes genomes: a test case for predicting lifestyles and emergence of pathogens.</title>
        <authorList>
            <person name="Haridas S."/>
            <person name="Albert R."/>
            <person name="Binder M."/>
            <person name="Bloem J."/>
            <person name="Labutti K."/>
            <person name="Salamov A."/>
            <person name="Andreopoulos B."/>
            <person name="Baker S."/>
            <person name="Barry K."/>
            <person name="Bills G."/>
            <person name="Bluhm B."/>
            <person name="Cannon C."/>
            <person name="Castanera R."/>
            <person name="Culley D."/>
            <person name="Daum C."/>
            <person name="Ezra D."/>
            <person name="Gonzalez J."/>
            <person name="Henrissat B."/>
            <person name="Kuo A."/>
            <person name="Liang C."/>
            <person name="Lipzen A."/>
            <person name="Lutzoni F."/>
            <person name="Magnuson J."/>
            <person name="Mondo S."/>
            <person name="Nolan M."/>
            <person name="Ohm R."/>
            <person name="Pangilinan J."/>
            <person name="Park H.-J."/>
            <person name="Ramirez L."/>
            <person name="Alfaro M."/>
            <person name="Sun H."/>
            <person name="Tritt A."/>
            <person name="Yoshinaga Y."/>
            <person name="Zwiers L.-H."/>
            <person name="Turgeon B."/>
            <person name="Goodwin S."/>
            <person name="Spatafora J."/>
            <person name="Crous P."/>
            <person name="Grigoriev I."/>
        </authorList>
    </citation>
    <scope>NUCLEOTIDE SEQUENCE</scope>
    <source>
        <strain evidence="3 5">CBS 304.34</strain>
    </source>
</reference>
<dbReference type="InterPro" id="IPR010730">
    <property type="entry name" value="HET"/>
</dbReference>
<feature type="region of interest" description="Disordered" evidence="1">
    <location>
        <begin position="174"/>
        <end position="194"/>
    </location>
</feature>
<evidence type="ECO:0000313" key="3">
    <source>
        <dbReference type="EMBL" id="KAF2812942.1"/>
    </source>
</evidence>
<dbReference type="Pfam" id="PF06985">
    <property type="entry name" value="HET"/>
    <property type="match status" value="1"/>
</dbReference>
<evidence type="ECO:0000313" key="4">
    <source>
        <dbReference type="Proteomes" id="UP000504636"/>
    </source>
</evidence>
<protein>
    <submittedName>
        <fullName evidence="3 5">HET-domain-containing protein</fullName>
    </submittedName>
</protein>